<dbReference type="InterPro" id="IPR036249">
    <property type="entry name" value="Thioredoxin-like_sf"/>
</dbReference>
<dbReference type="PANTHER" id="PTHR13887:SF41">
    <property type="entry name" value="THIOREDOXIN SUPERFAMILY PROTEIN"/>
    <property type="match status" value="1"/>
</dbReference>
<accession>A0A841FSM9</accession>
<sequence length="300" mass="32870">MRIELWADPVCGWAYIARRRLTTALADWDGEPVELVWRPFRIDPTAPDPAESARTEEDSFGIARVAAAEGLGPRWGAAWRGDTHDAHRLLAVALETGGPELQDTLAERLLRAHFIEARNLTDRDTLAGLAAEAGLADASSILASDAGETTVREELLRGKAIGVKGSPTFAVGERLLRGAQTPGEILDFLRDSNDAVVLPEEVRRLRHAESLIELNDSLGALVLLRPLLEDFAGDPNVRMLAARAYFGSAQLRRAEELLSELVEANPGDFYARYMLGRTLRRMGRAEEAAPHLALTADMFD</sequence>
<dbReference type="PANTHER" id="PTHR13887">
    <property type="entry name" value="GLUTATHIONE S-TRANSFERASE KAPPA"/>
    <property type="match status" value="1"/>
</dbReference>
<evidence type="ECO:0000313" key="2">
    <source>
        <dbReference type="EMBL" id="MBB6036317.1"/>
    </source>
</evidence>
<name>A0A841FSM9_9ACTN</name>
<proteinExistence type="predicted"/>
<dbReference type="GO" id="GO:0016853">
    <property type="term" value="F:isomerase activity"/>
    <property type="evidence" value="ECO:0007669"/>
    <property type="project" value="UniProtKB-KW"/>
</dbReference>
<dbReference type="InterPro" id="IPR011990">
    <property type="entry name" value="TPR-like_helical_dom_sf"/>
</dbReference>
<keyword evidence="2" id="KW-0413">Isomerase</keyword>
<evidence type="ECO:0000259" key="1">
    <source>
        <dbReference type="Pfam" id="PF01323"/>
    </source>
</evidence>
<evidence type="ECO:0000313" key="3">
    <source>
        <dbReference type="Proteomes" id="UP000548476"/>
    </source>
</evidence>
<feature type="domain" description="DSBA-like thioredoxin" evidence="1">
    <location>
        <begin position="3"/>
        <end position="186"/>
    </location>
</feature>
<keyword evidence="3" id="KW-1185">Reference proteome</keyword>
<dbReference type="SUPFAM" id="SSF48452">
    <property type="entry name" value="TPR-like"/>
    <property type="match status" value="1"/>
</dbReference>
<dbReference type="SUPFAM" id="SSF52833">
    <property type="entry name" value="Thioredoxin-like"/>
    <property type="match status" value="1"/>
</dbReference>
<dbReference type="GO" id="GO:0016491">
    <property type="term" value="F:oxidoreductase activity"/>
    <property type="evidence" value="ECO:0007669"/>
    <property type="project" value="InterPro"/>
</dbReference>
<dbReference type="Pfam" id="PF01323">
    <property type="entry name" value="DSBA"/>
    <property type="match status" value="1"/>
</dbReference>
<dbReference type="Proteomes" id="UP000548476">
    <property type="component" value="Unassembled WGS sequence"/>
</dbReference>
<organism evidence="2 3">
    <name type="scientific">Phytomonospora endophytica</name>
    <dbReference type="NCBI Taxonomy" id="714109"/>
    <lineage>
        <taxon>Bacteria</taxon>
        <taxon>Bacillati</taxon>
        <taxon>Actinomycetota</taxon>
        <taxon>Actinomycetes</taxon>
        <taxon>Micromonosporales</taxon>
        <taxon>Micromonosporaceae</taxon>
        <taxon>Phytomonospora</taxon>
    </lineage>
</organism>
<dbReference type="Gene3D" id="3.40.30.10">
    <property type="entry name" value="Glutaredoxin"/>
    <property type="match status" value="1"/>
</dbReference>
<dbReference type="Pfam" id="PF14559">
    <property type="entry name" value="TPR_19"/>
    <property type="match status" value="1"/>
</dbReference>
<comment type="caution">
    <text evidence="2">The sequence shown here is derived from an EMBL/GenBank/DDBJ whole genome shotgun (WGS) entry which is preliminary data.</text>
</comment>
<gene>
    <name evidence="2" type="ORF">HNR73_004185</name>
</gene>
<dbReference type="AlphaFoldDB" id="A0A841FSM9"/>
<protein>
    <submittedName>
        <fullName evidence="2">Putative DsbA family dithiol-disulfide isomerase</fullName>
    </submittedName>
</protein>
<dbReference type="Gene3D" id="1.25.40.10">
    <property type="entry name" value="Tetratricopeptide repeat domain"/>
    <property type="match status" value="1"/>
</dbReference>
<dbReference type="RefSeq" id="WP_184789143.1">
    <property type="nucleotide sequence ID" value="NZ_BONT01000046.1"/>
</dbReference>
<reference evidence="2 3" key="1">
    <citation type="submission" date="2020-08" db="EMBL/GenBank/DDBJ databases">
        <title>Genomic Encyclopedia of Type Strains, Phase IV (KMG-IV): sequencing the most valuable type-strain genomes for metagenomic binning, comparative biology and taxonomic classification.</title>
        <authorList>
            <person name="Goeker M."/>
        </authorList>
    </citation>
    <scope>NUCLEOTIDE SEQUENCE [LARGE SCALE GENOMIC DNA]</scope>
    <source>
        <strain evidence="2 3">YIM 65646</strain>
    </source>
</reference>
<dbReference type="InterPro" id="IPR001853">
    <property type="entry name" value="DSBA-like_thioredoxin_dom"/>
</dbReference>
<dbReference type="EMBL" id="JACHGT010000008">
    <property type="protein sequence ID" value="MBB6036317.1"/>
    <property type="molecule type" value="Genomic_DNA"/>
</dbReference>